<dbReference type="EMBL" id="CP043499">
    <property type="protein sequence ID" value="QFY64045.1"/>
    <property type="molecule type" value="Genomic_DNA"/>
</dbReference>
<evidence type="ECO:0000256" key="1">
    <source>
        <dbReference type="SAM" id="MobiDB-lite"/>
    </source>
</evidence>
<dbReference type="Proteomes" id="UP000326881">
    <property type="component" value="Plasmid unnamed"/>
</dbReference>
<evidence type="ECO:0000313" key="2">
    <source>
        <dbReference type="EMBL" id="QFY64045.1"/>
    </source>
</evidence>
<geneLocation type="plasmid" evidence="2 3">
    <name>unnamed</name>
</geneLocation>
<organism evidence="2 3">
    <name type="scientific">Rhizobium grahamii</name>
    <dbReference type="NCBI Taxonomy" id="1120045"/>
    <lineage>
        <taxon>Bacteria</taxon>
        <taxon>Pseudomonadati</taxon>
        <taxon>Pseudomonadota</taxon>
        <taxon>Alphaproteobacteria</taxon>
        <taxon>Hyphomicrobiales</taxon>
        <taxon>Rhizobiaceae</taxon>
        <taxon>Rhizobium/Agrobacterium group</taxon>
        <taxon>Rhizobium</taxon>
    </lineage>
</organism>
<reference evidence="2 3" key="1">
    <citation type="submission" date="2019-08" db="EMBL/GenBank/DDBJ databases">
        <title>Prosopis cineraria nodule microbiome.</title>
        <authorList>
            <person name="Ali R."/>
            <person name="Chaluvadi S.R."/>
            <person name="Wang X."/>
        </authorList>
    </citation>
    <scope>NUCLEOTIDE SEQUENCE [LARGE SCALE GENOMIC DNA]</scope>
    <source>
        <strain evidence="2 3">BG7</strain>
        <plasmid evidence="2 3">unnamed</plasmid>
    </source>
</reference>
<feature type="region of interest" description="Disordered" evidence="1">
    <location>
        <begin position="80"/>
        <end position="102"/>
    </location>
</feature>
<dbReference type="KEGG" id="rgr:FZ934_20755"/>
<keyword evidence="2" id="KW-0614">Plasmid</keyword>
<evidence type="ECO:0000313" key="3">
    <source>
        <dbReference type="Proteomes" id="UP000326881"/>
    </source>
</evidence>
<sequence length="102" mass="11146">MPIMPGRKVSCLPDAVLAEKLGLSMREFQRYRAQGLVSVSIEDNQGSSRVTCGLGNRVWEGTVERGVLIAEEVRYLRGVKAQSGSQGSGDNIRHSKKGNNRT</sequence>
<name>A0A5Q0CFF4_9HYPH</name>
<gene>
    <name evidence="2" type="ORF">FZ934_20755</name>
</gene>
<proteinExistence type="predicted"/>
<dbReference type="AlphaFoldDB" id="A0A5Q0CFF4"/>
<protein>
    <submittedName>
        <fullName evidence="2">Uncharacterized protein</fullName>
    </submittedName>
</protein>
<accession>A0A5Q0CFF4</accession>
<keyword evidence="3" id="KW-1185">Reference proteome</keyword>